<gene>
    <name evidence="1" type="ORF">BGZ70_005784</name>
</gene>
<evidence type="ECO:0000313" key="1">
    <source>
        <dbReference type="EMBL" id="KAF9943558.1"/>
    </source>
</evidence>
<protein>
    <submittedName>
        <fullName evidence="1">Uncharacterized protein</fullName>
    </submittedName>
</protein>
<accession>A0A9P6LUA6</accession>
<sequence length="73" mass="8025">MSRSLWGLKLRLLCDELAGYLASDNRNNTRIAAFEEIQAKKGPDAVVEEQPQHKSGIDLGLSDDLVLAAEDID</sequence>
<dbReference type="Proteomes" id="UP000738359">
    <property type="component" value="Unassembled WGS sequence"/>
</dbReference>
<comment type="caution">
    <text evidence="1">The sequence shown here is derived from an EMBL/GenBank/DDBJ whole genome shotgun (WGS) entry which is preliminary data.</text>
</comment>
<organism evidence="1 2">
    <name type="scientific">Mortierella alpina</name>
    <name type="common">Oleaginous fungus</name>
    <name type="synonym">Mortierella renispora</name>
    <dbReference type="NCBI Taxonomy" id="64518"/>
    <lineage>
        <taxon>Eukaryota</taxon>
        <taxon>Fungi</taxon>
        <taxon>Fungi incertae sedis</taxon>
        <taxon>Mucoromycota</taxon>
        <taxon>Mortierellomycotina</taxon>
        <taxon>Mortierellomycetes</taxon>
        <taxon>Mortierellales</taxon>
        <taxon>Mortierellaceae</taxon>
        <taxon>Mortierella</taxon>
    </lineage>
</organism>
<proteinExistence type="predicted"/>
<name>A0A9P6LUA6_MORAP</name>
<evidence type="ECO:0000313" key="2">
    <source>
        <dbReference type="Proteomes" id="UP000738359"/>
    </source>
</evidence>
<dbReference type="EMBL" id="JAAAHY010003109">
    <property type="protein sequence ID" value="KAF9943558.1"/>
    <property type="molecule type" value="Genomic_DNA"/>
</dbReference>
<keyword evidence="2" id="KW-1185">Reference proteome</keyword>
<dbReference type="AlphaFoldDB" id="A0A9P6LUA6"/>
<reference evidence="1" key="1">
    <citation type="journal article" date="2020" name="Fungal Divers.">
        <title>Resolving the Mortierellaceae phylogeny through synthesis of multi-gene phylogenetics and phylogenomics.</title>
        <authorList>
            <person name="Vandepol N."/>
            <person name="Liber J."/>
            <person name="Desiro A."/>
            <person name="Na H."/>
            <person name="Kennedy M."/>
            <person name="Barry K."/>
            <person name="Grigoriev I.V."/>
            <person name="Miller A.N."/>
            <person name="O'Donnell K."/>
            <person name="Stajich J.E."/>
            <person name="Bonito G."/>
        </authorList>
    </citation>
    <scope>NUCLEOTIDE SEQUENCE</scope>
    <source>
        <strain evidence="1">CK1249</strain>
    </source>
</reference>